<dbReference type="PRINTS" id="PR00344">
    <property type="entry name" value="BCTRLSENSOR"/>
</dbReference>
<dbReference type="CDD" id="cd00082">
    <property type="entry name" value="HisKA"/>
    <property type="match status" value="1"/>
</dbReference>
<keyword evidence="8" id="KW-0418">Kinase</keyword>
<evidence type="ECO:0000256" key="13">
    <source>
        <dbReference type="SAM" id="Phobius"/>
    </source>
</evidence>
<dbReference type="SMART" id="SM00387">
    <property type="entry name" value="HATPase_c"/>
    <property type="match status" value="1"/>
</dbReference>
<gene>
    <name evidence="16" type="ORF">LJ655_23640</name>
</gene>
<evidence type="ECO:0000256" key="2">
    <source>
        <dbReference type="ARBA" id="ARBA00004141"/>
    </source>
</evidence>
<dbReference type="SUPFAM" id="SSF55874">
    <property type="entry name" value="ATPase domain of HSP90 chaperone/DNA topoisomerase II/histidine kinase"/>
    <property type="match status" value="1"/>
</dbReference>
<dbReference type="PROSITE" id="PS50109">
    <property type="entry name" value="HIS_KIN"/>
    <property type="match status" value="1"/>
</dbReference>
<keyword evidence="9 16" id="KW-0067">ATP-binding</keyword>
<evidence type="ECO:0000256" key="11">
    <source>
        <dbReference type="ARBA" id="ARBA00023012"/>
    </source>
</evidence>
<dbReference type="CDD" id="cd00075">
    <property type="entry name" value="HATPase"/>
    <property type="match status" value="1"/>
</dbReference>
<dbReference type="RefSeq" id="WP_230563641.1">
    <property type="nucleotide sequence ID" value="NZ_JAJITC010000015.1"/>
</dbReference>
<evidence type="ECO:0000256" key="7">
    <source>
        <dbReference type="ARBA" id="ARBA00022741"/>
    </source>
</evidence>
<evidence type="ECO:0000256" key="12">
    <source>
        <dbReference type="ARBA" id="ARBA00023136"/>
    </source>
</evidence>
<evidence type="ECO:0000259" key="14">
    <source>
        <dbReference type="PROSITE" id="PS50109"/>
    </source>
</evidence>
<dbReference type="EMBL" id="JAJITC010000015">
    <property type="protein sequence ID" value="MCC8404828.1"/>
    <property type="molecule type" value="Genomic_DNA"/>
</dbReference>
<evidence type="ECO:0000313" key="17">
    <source>
        <dbReference type="Proteomes" id="UP001430614"/>
    </source>
</evidence>
<keyword evidence="5" id="KW-0808">Transferase</keyword>
<evidence type="ECO:0000256" key="6">
    <source>
        <dbReference type="ARBA" id="ARBA00022692"/>
    </source>
</evidence>
<keyword evidence="12 13" id="KW-0472">Membrane</keyword>
<evidence type="ECO:0000259" key="15">
    <source>
        <dbReference type="PROSITE" id="PS50885"/>
    </source>
</evidence>
<evidence type="ECO:0000256" key="9">
    <source>
        <dbReference type="ARBA" id="ARBA00022840"/>
    </source>
</evidence>
<dbReference type="Gene3D" id="3.30.565.10">
    <property type="entry name" value="Histidine kinase-like ATPase, C-terminal domain"/>
    <property type="match status" value="1"/>
</dbReference>
<sequence length="467" mass="50168">MIGPSIRRRLVLLVLASIAIVWGGALVSSYRQAAREVAQWEEARLAELAQILALLDPANLMTLATARIDVREEERSGEPGASDLDDDDTLPRDAFFQVRAADGAILAGSPQLRALDAWDLPLPPKTGAQDVTLGGQLYHSFTLRDTLLGHTVRVFEPANTRSDLASGVASRIARPTLIAVPVLALLVWFSIGWSLAPLKVLSAALGSRDVNRMEPVGIGRAPLEVRPLVDAINQMLARLQHALELERAFTADAAHELKTPLAAIKVQAQVALAEPDVALQRLAMERVVQGVDRSARLAEQLLLLARLDVQEKLPTEPLKPAAIAKDALLANRRNAQRKHINVMLVGDMLAEIDAEPVLIGILFDNLLDNAIKYGRAGGNVEVAVHHADERVQVTVRDDGPGVAPDDLARLTNRFFRATGNQATGSGLGLSIVARIAEHFGASLQFGAGIGQRGLAVGVSFPAYRAAR</sequence>
<dbReference type="PANTHER" id="PTHR45436">
    <property type="entry name" value="SENSOR HISTIDINE KINASE YKOH"/>
    <property type="match status" value="1"/>
</dbReference>
<dbReference type="Pfam" id="PF00512">
    <property type="entry name" value="HisKA"/>
    <property type="match status" value="1"/>
</dbReference>
<keyword evidence="4" id="KW-0597">Phosphoprotein</keyword>
<dbReference type="InterPro" id="IPR003660">
    <property type="entry name" value="HAMP_dom"/>
</dbReference>
<keyword evidence="10 13" id="KW-1133">Transmembrane helix</keyword>
<keyword evidence="11" id="KW-0902">Two-component regulatory system</keyword>
<name>A0ABS8KK73_9BURK</name>
<evidence type="ECO:0000256" key="3">
    <source>
        <dbReference type="ARBA" id="ARBA00012438"/>
    </source>
</evidence>
<dbReference type="Proteomes" id="UP001430614">
    <property type="component" value="Unassembled WGS sequence"/>
</dbReference>
<evidence type="ECO:0000313" key="16">
    <source>
        <dbReference type="EMBL" id="MCC8404828.1"/>
    </source>
</evidence>
<dbReference type="InterPro" id="IPR003594">
    <property type="entry name" value="HATPase_dom"/>
</dbReference>
<dbReference type="PANTHER" id="PTHR45436:SF14">
    <property type="entry name" value="SENSOR PROTEIN QSEC"/>
    <property type="match status" value="1"/>
</dbReference>
<dbReference type="EC" id="2.7.13.3" evidence="3"/>
<dbReference type="GO" id="GO:0005524">
    <property type="term" value="F:ATP binding"/>
    <property type="evidence" value="ECO:0007669"/>
    <property type="project" value="UniProtKB-KW"/>
</dbReference>
<feature type="transmembrane region" description="Helical" evidence="13">
    <location>
        <begin position="178"/>
        <end position="198"/>
    </location>
</feature>
<dbReference type="InterPro" id="IPR004358">
    <property type="entry name" value="Sig_transdc_His_kin-like_C"/>
</dbReference>
<keyword evidence="17" id="KW-1185">Reference proteome</keyword>
<keyword evidence="7" id="KW-0547">Nucleotide-binding</keyword>
<dbReference type="InterPro" id="IPR050428">
    <property type="entry name" value="TCS_sensor_his_kinase"/>
</dbReference>
<comment type="caution">
    <text evidence="16">The sequence shown here is derived from an EMBL/GenBank/DDBJ whole genome shotgun (WGS) entry which is preliminary data.</text>
</comment>
<evidence type="ECO:0000256" key="8">
    <source>
        <dbReference type="ARBA" id="ARBA00022777"/>
    </source>
</evidence>
<dbReference type="InterPro" id="IPR003661">
    <property type="entry name" value="HisK_dim/P_dom"/>
</dbReference>
<reference evidence="16 17" key="1">
    <citation type="submission" date="2021-11" db="EMBL/GenBank/DDBJ databases">
        <authorList>
            <person name="Oh E.-T."/>
            <person name="Kim S.-B."/>
        </authorList>
    </citation>
    <scope>NUCLEOTIDE SEQUENCE [LARGE SCALE GENOMIC DNA]</scope>
    <source>
        <strain evidence="16 17">MMS20-SJTN17</strain>
    </source>
</reference>
<protein>
    <recommendedName>
        <fullName evidence="3">histidine kinase</fullName>
        <ecNumber evidence="3">2.7.13.3</ecNumber>
    </recommendedName>
</protein>
<dbReference type="SUPFAM" id="SSF47384">
    <property type="entry name" value="Homodimeric domain of signal transducing histidine kinase"/>
    <property type="match status" value="1"/>
</dbReference>
<feature type="domain" description="HAMP" evidence="15">
    <location>
        <begin position="192"/>
        <end position="244"/>
    </location>
</feature>
<proteinExistence type="predicted"/>
<feature type="domain" description="Histidine kinase" evidence="14">
    <location>
        <begin position="252"/>
        <end position="464"/>
    </location>
</feature>
<dbReference type="PROSITE" id="PS50885">
    <property type="entry name" value="HAMP"/>
    <property type="match status" value="1"/>
</dbReference>
<evidence type="ECO:0000256" key="1">
    <source>
        <dbReference type="ARBA" id="ARBA00000085"/>
    </source>
</evidence>
<dbReference type="Gene3D" id="1.10.287.130">
    <property type="match status" value="1"/>
</dbReference>
<comment type="catalytic activity">
    <reaction evidence="1">
        <text>ATP + protein L-histidine = ADP + protein N-phospho-L-histidine.</text>
        <dbReference type="EC" id="2.7.13.3"/>
    </reaction>
</comment>
<evidence type="ECO:0000256" key="10">
    <source>
        <dbReference type="ARBA" id="ARBA00022989"/>
    </source>
</evidence>
<organism evidence="16 17">
    <name type="scientific">Paraburkholderia translucens</name>
    <dbReference type="NCBI Taxonomy" id="2886945"/>
    <lineage>
        <taxon>Bacteria</taxon>
        <taxon>Pseudomonadati</taxon>
        <taxon>Pseudomonadota</taxon>
        <taxon>Betaproteobacteria</taxon>
        <taxon>Burkholderiales</taxon>
        <taxon>Burkholderiaceae</taxon>
        <taxon>Paraburkholderia</taxon>
    </lineage>
</organism>
<comment type="subcellular location">
    <subcellularLocation>
        <location evidence="2">Membrane</location>
        <topology evidence="2">Multi-pass membrane protein</topology>
    </subcellularLocation>
</comment>
<evidence type="ECO:0000256" key="5">
    <source>
        <dbReference type="ARBA" id="ARBA00022679"/>
    </source>
</evidence>
<accession>A0ABS8KK73</accession>
<dbReference type="InterPro" id="IPR036097">
    <property type="entry name" value="HisK_dim/P_sf"/>
</dbReference>
<dbReference type="SMART" id="SM00388">
    <property type="entry name" value="HisKA"/>
    <property type="match status" value="1"/>
</dbReference>
<dbReference type="InterPro" id="IPR005467">
    <property type="entry name" value="His_kinase_dom"/>
</dbReference>
<dbReference type="InterPro" id="IPR036890">
    <property type="entry name" value="HATPase_C_sf"/>
</dbReference>
<keyword evidence="6 13" id="KW-0812">Transmembrane</keyword>
<dbReference type="Pfam" id="PF02518">
    <property type="entry name" value="HATPase_c"/>
    <property type="match status" value="1"/>
</dbReference>
<evidence type="ECO:0000256" key="4">
    <source>
        <dbReference type="ARBA" id="ARBA00022553"/>
    </source>
</evidence>